<dbReference type="InParanoid" id="A0A6P7FL12"/>
<accession>A0A6P7FL12</accession>
<dbReference type="AlphaFoldDB" id="A0A6P7FL12"/>
<evidence type="ECO:0000313" key="1">
    <source>
        <dbReference type="RefSeq" id="XP_028133623.1"/>
    </source>
</evidence>
<proteinExistence type="predicted"/>
<name>A0A6P7FL12_DIAVI</name>
<protein>
    <submittedName>
        <fullName evidence="1">Uncharacterized protein LOC114328858</fullName>
    </submittedName>
</protein>
<gene>
    <name evidence="1" type="primary">LOC114328858</name>
</gene>
<sequence length="132" mass="14993">MSRELGKVEFLRAIRARKYILFGKFSPTLTKTLKSEHWGEVRKIALAMGLINENKQYTYCRDVLLQNLRKRAVEKLDNARKTGTGGGAIAKKTEIDLLVYEILGKDSSVLNGTEETVAEMETIPKCVHYFIL</sequence>
<reference evidence="1" key="1">
    <citation type="submission" date="2025-08" db="UniProtKB">
        <authorList>
            <consortium name="RefSeq"/>
        </authorList>
    </citation>
    <scope>IDENTIFICATION</scope>
    <source>
        <tissue evidence="1">Whole insect</tissue>
    </source>
</reference>
<organism evidence="1">
    <name type="scientific">Diabrotica virgifera virgifera</name>
    <name type="common">western corn rootworm</name>
    <dbReference type="NCBI Taxonomy" id="50390"/>
    <lineage>
        <taxon>Eukaryota</taxon>
        <taxon>Metazoa</taxon>
        <taxon>Ecdysozoa</taxon>
        <taxon>Arthropoda</taxon>
        <taxon>Hexapoda</taxon>
        <taxon>Insecta</taxon>
        <taxon>Pterygota</taxon>
        <taxon>Neoptera</taxon>
        <taxon>Endopterygota</taxon>
        <taxon>Coleoptera</taxon>
        <taxon>Polyphaga</taxon>
        <taxon>Cucujiformia</taxon>
        <taxon>Chrysomeloidea</taxon>
        <taxon>Chrysomelidae</taxon>
        <taxon>Galerucinae</taxon>
        <taxon>Diabroticina</taxon>
        <taxon>Diabroticites</taxon>
        <taxon>Diabrotica</taxon>
    </lineage>
</organism>
<dbReference type="RefSeq" id="XP_028133623.1">
    <property type="nucleotide sequence ID" value="XM_028277822.1"/>
</dbReference>